<organism evidence="1 3">
    <name type="scientific">Mycolicibacterium diernhoferi</name>
    <dbReference type="NCBI Taxonomy" id="1801"/>
    <lineage>
        <taxon>Bacteria</taxon>
        <taxon>Bacillati</taxon>
        <taxon>Actinomycetota</taxon>
        <taxon>Actinomycetes</taxon>
        <taxon>Mycobacteriales</taxon>
        <taxon>Mycobacteriaceae</taxon>
        <taxon>Mycolicibacterium</taxon>
    </lineage>
</organism>
<evidence type="ECO:0000313" key="3">
    <source>
        <dbReference type="Proteomes" id="UP000191039"/>
    </source>
</evidence>
<dbReference type="EMBL" id="MIJD01000009">
    <property type="protein sequence ID" value="OPE56055.1"/>
    <property type="molecule type" value="Genomic_DNA"/>
</dbReference>
<accession>A0A1Q4HAW4</accession>
<dbReference type="STRING" id="1801.BRW64_17445"/>
<evidence type="ECO:0000313" key="1">
    <source>
        <dbReference type="EMBL" id="OPE56055.1"/>
    </source>
</evidence>
<dbReference type="AlphaFoldDB" id="A0A1Q4HAW4"/>
<proteinExistence type="predicted"/>
<keyword evidence="4" id="KW-1185">Reference proteome</keyword>
<evidence type="ECO:0000313" key="4">
    <source>
        <dbReference type="Proteomes" id="UP000220340"/>
    </source>
</evidence>
<dbReference type="OrthoDB" id="4377352at2"/>
<dbReference type="EMBL" id="PDCR01000009">
    <property type="protein sequence ID" value="PEG54898.1"/>
    <property type="molecule type" value="Genomic_DNA"/>
</dbReference>
<dbReference type="RefSeq" id="WP_073857528.1">
    <property type="nucleotide sequence ID" value="NZ_BAAATC010000019.1"/>
</dbReference>
<reference evidence="2 4" key="2">
    <citation type="submission" date="2017-10" db="EMBL/GenBank/DDBJ databases">
        <title>The new phylogeny of genus Mycobacterium.</title>
        <authorList>
            <person name="Tortoli E."/>
            <person name="Trovato A."/>
            <person name="Cirillo D.M."/>
        </authorList>
    </citation>
    <scope>NUCLEOTIDE SEQUENCE [LARGE SCALE GENOMIC DNA]</scope>
    <source>
        <strain evidence="2 4">IP141170001</strain>
    </source>
</reference>
<protein>
    <submittedName>
        <fullName evidence="1">Uncharacterized protein</fullName>
    </submittedName>
</protein>
<name>A0A1Q4HAW4_9MYCO</name>
<reference evidence="1 3" key="1">
    <citation type="submission" date="2016-09" db="EMBL/GenBank/DDBJ databases">
        <title>genome sequences of unsequenced Mycobacteria.</title>
        <authorList>
            <person name="Greninger A.L."/>
            <person name="Jerome K.R."/>
            <person name="Mcnair B."/>
            <person name="Wallis C."/>
            <person name="Fang F."/>
        </authorList>
    </citation>
    <scope>NUCLEOTIDE SEQUENCE [LARGE SCALE GENOMIC DNA]</scope>
    <source>
        <strain evidence="1 3">BM1</strain>
    </source>
</reference>
<comment type="caution">
    <text evidence="1">The sequence shown here is derived from an EMBL/GenBank/DDBJ whole genome shotgun (WGS) entry which is preliminary data.</text>
</comment>
<dbReference type="Proteomes" id="UP000191039">
    <property type="component" value="Unassembled WGS sequence"/>
</dbReference>
<dbReference type="Proteomes" id="UP000220340">
    <property type="component" value="Unassembled WGS sequence"/>
</dbReference>
<sequence>MGELQGLGHGGQPVREVFRRVDPPRAVLVDLAALFPRQPHCRWGRYHPFGLQMHRVVEGQLSCWGLCEQGAWWGLVTYSIVFGASERPVTHWIPAWMLTVRE</sequence>
<evidence type="ECO:0000313" key="2">
    <source>
        <dbReference type="EMBL" id="PEG54898.1"/>
    </source>
</evidence>
<gene>
    <name evidence="1" type="ORF">BV510_01695</name>
    <name evidence="2" type="ORF">CRI78_08615</name>
</gene>